<comment type="caution">
    <text evidence="2">The sequence shown here is derived from an EMBL/GenBank/DDBJ whole genome shotgun (WGS) entry which is preliminary data.</text>
</comment>
<feature type="compositionally biased region" description="Gly residues" evidence="1">
    <location>
        <begin position="52"/>
        <end position="62"/>
    </location>
</feature>
<feature type="region of interest" description="Disordered" evidence="1">
    <location>
        <begin position="1"/>
        <end position="70"/>
    </location>
</feature>
<organism evidence="2 3">
    <name type="scientific">Sporosarcina psychrophila</name>
    <name type="common">Bacillus psychrophilus</name>
    <dbReference type="NCBI Taxonomy" id="1476"/>
    <lineage>
        <taxon>Bacteria</taxon>
        <taxon>Bacillati</taxon>
        <taxon>Bacillota</taxon>
        <taxon>Bacilli</taxon>
        <taxon>Bacillales</taxon>
        <taxon>Caryophanaceae</taxon>
        <taxon>Sporosarcina</taxon>
    </lineage>
</organism>
<dbReference type="EMBL" id="DYWT01000003">
    <property type="protein sequence ID" value="HJF30180.1"/>
    <property type="molecule type" value="Genomic_DNA"/>
</dbReference>
<dbReference type="InterPro" id="IPR025571">
    <property type="entry name" value="YqfQ"/>
</dbReference>
<evidence type="ECO:0000313" key="2">
    <source>
        <dbReference type="EMBL" id="HJF30180.1"/>
    </source>
</evidence>
<sequence>MRYESFYPFARQQSPPPSRGLMGFGLPPQTGQAQPPRQPFMNGPMGNPPGGPMGNPAGGPNPGQGMQQAPSRIDGYMQTANRFLNTAQQFAPMVQQFAPMVQNLPAMWRLYKGFQSLPPAAGSVGSPASGVAAAARSTVANPTPGPSVPRIFQPPIR</sequence>
<accession>A0A921FVB6</accession>
<dbReference type="AlphaFoldDB" id="A0A921FVB6"/>
<evidence type="ECO:0000313" key="3">
    <source>
        <dbReference type="Proteomes" id="UP000698173"/>
    </source>
</evidence>
<reference evidence="2" key="1">
    <citation type="journal article" date="2021" name="PeerJ">
        <title>Extensive microbial diversity within the chicken gut microbiome revealed by metagenomics and culture.</title>
        <authorList>
            <person name="Gilroy R."/>
            <person name="Ravi A."/>
            <person name="Getino M."/>
            <person name="Pursley I."/>
            <person name="Horton D.L."/>
            <person name="Alikhan N.F."/>
            <person name="Baker D."/>
            <person name="Gharbi K."/>
            <person name="Hall N."/>
            <person name="Watson M."/>
            <person name="Adriaenssens E.M."/>
            <person name="Foster-Nyarko E."/>
            <person name="Jarju S."/>
            <person name="Secka A."/>
            <person name="Antonio M."/>
            <person name="Oren A."/>
            <person name="Chaudhuri R.R."/>
            <person name="La Ragione R."/>
            <person name="Hildebrand F."/>
            <person name="Pallen M.J."/>
        </authorList>
    </citation>
    <scope>NUCLEOTIDE SEQUENCE</scope>
    <source>
        <strain evidence="2">CHK171-7178</strain>
    </source>
</reference>
<proteinExistence type="predicted"/>
<feature type="region of interest" description="Disordered" evidence="1">
    <location>
        <begin position="137"/>
        <end position="157"/>
    </location>
</feature>
<reference evidence="2" key="2">
    <citation type="submission" date="2021-09" db="EMBL/GenBank/DDBJ databases">
        <authorList>
            <person name="Gilroy R."/>
        </authorList>
    </citation>
    <scope>NUCLEOTIDE SEQUENCE</scope>
    <source>
        <strain evidence="2">CHK171-7178</strain>
    </source>
</reference>
<gene>
    <name evidence="2" type="ORF">K8V56_00145</name>
</gene>
<name>A0A921FVB6_SPOPS</name>
<dbReference type="Proteomes" id="UP000698173">
    <property type="component" value="Unassembled WGS sequence"/>
</dbReference>
<protein>
    <submittedName>
        <fullName evidence="2">YqfQ family protein</fullName>
    </submittedName>
</protein>
<evidence type="ECO:0000256" key="1">
    <source>
        <dbReference type="SAM" id="MobiDB-lite"/>
    </source>
</evidence>
<dbReference type="Pfam" id="PF14181">
    <property type="entry name" value="YqfQ"/>
    <property type="match status" value="1"/>
</dbReference>